<dbReference type="InterPro" id="IPR016181">
    <property type="entry name" value="Acyl_CoA_acyltransferase"/>
</dbReference>
<dbReference type="EMBL" id="JAAVMX010000007">
    <property type="protein sequence ID" value="KAF4506773.1"/>
    <property type="molecule type" value="Genomic_DNA"/>
</dbReference>
<gene>
    <name evidence="5" type="ORF">G6O67_006821</name>
</gene>
<reference evidence="5 6" key="1">
    <citation type="journal article" date="2020" name="Genome Biol. Evol.">
        <title>A new high-quality draft genome assembly of the Chinese cordyceps Ophiocordyceps sinensis.</title>
        <authorList>
            <person name="Shu R."/>
            <person name="Zhang J."/>
            <person name="Meng Q."/>
            <person name="Zhang H."/>
            <person name="Zhou G."/>
            <person name="Li M."/>
            <person name="Wu P."/>
            <person name="Zhao Y."/>
            <person name="Chen C."/>
            <person name="Qin Q."/>
        </authorList>
    </citation>
    <scope>NUCLEOTIDE SEQUENCE [LARGE SCALE GENOMIC DNA]</scope>
    <source>
        <strain evidence="5 6">IOZ07</strain>
    </source>
</reference>
<dbReference type="OrthoDB" id="5043642at2759"/>
<dbReference type="AlphaFoldDB" id="A0A8H4LWH4"/>
<keyword evidence="2" id="KW-0808">Transferase</keyword>
<dbReference type="GO" id="GO:0008080">
    <property type="term" value="F:N-acetyltransferase activity"/>
    <property type="evidence" value="ECO:0007669"/>
    <property type="project" value="InterPro"/>
</dbReference>
<evidence type="ECO:0000256" key="3">
    <source>
        <dbReference type="ARBA" id="ARBA00023315"/>
    </source>
</evidence>
<evidence type="ECO:0000256" key="1">
    <source>
        <dbReference type="ARBA" id="ARBA00009342"/>
    </source>
</evidence>
<accession>A0A8H4LWH4</accession>
<dbReference type="SUPFAM" id="SSF55729">
    <property type="entry name" value="Acyl-CoA N-acyltransferases (Nat)"/>
    <property type="match status" value="1"/>
</dbReference>
<dbReference type="InterPro" id="IPR039135">
    <property type="entry name" value="NAT9-like"/>
</dbReference>
<evidence type="ECO:0000256" key="2">
    <source>
        <dbReference type="ARBA" id="ARBA00022679"/>
    </source>
</evidence>
<dbReference type="PANTHER" id="PTHR13256">
    <property type="entry name" value="N-ACETYLTRANSFERASE 9"/>
    <property type="match status" value="1"/>
</dbReference>
<comment type="similarity">
    <text evidence="1">Belongs to the acetyltransferase family. GNAT subfamily.</text>
</comment>
<evidence type="ECO:0000313" key="5">
    <source>
        <dbReference type="EMBL" id="KAF4506773.1"/>
    </source>
</evidence>
<name>A0A8H4LWH4_9HYPO</name>
<dbReference type="Proteomes" id="UP000557566">
    <property type="component" value="Unassembled WGS sequence"/>
</dbReference>
<dbReference type="InterPro" id="IPR000182">
    <property type="entry name" value="GNAT_dom"/>
</dbReference>
<evidence type="ECO:0000313" key="6">
    <source>
        <dbReference type="Proteomes" id="UP000557566"/>
    </source>
</evidence>
<keyword evidence="3" id="KW-0012">Acyltransferase</keyword>
<evidence type="ECO:0000259" key="4">
    <source>
        <dbReference type="Pfam" id="PF13302"/>
    </source>
</evidence>
<keyword evidence="6" id="KW-1185">Reference proteome</keyword>
<dbReference type="Gene3D" id="3.40.630.30">
    <property type="match status" value="1"/>
</dbReference>
<dbReference type="Pfam" id="PF13302">
    <property type="entry name" value="Acetyltransf_3"/>
    <property type="match status" value="1"/>
</dbReference>
<dbReference type="PANTHER" id="PTHR13256:SF16">
    <property type="entry name" value="ALPHA_BETA-TUBULIN-N-ACETYLTRANSFERASE 9"/>
    <property type="match status" value="1"/>
</dbReference>
<feature type="domain" description="N-acetyltransferase" evidence="4">
    <location>
        <begin position="15"/>
        <end position="197"/>
    </location>
</feature>
<organism evidence="5 6">
    <name type="scientific">Ophiocordyceps sinensis</name>
    <dbReference type="NCBI Taxonomy" id="72228"/>
    <lineage>
        <taxon>Eukaryota</taxon>
        <taxon>Fungi</taxon>
        <taxon>Dikarya</taxon>
        <taxon>Ascomycota</taxon>
        <taxon>Pezizomycotina</taxon>
        <taxon>Sordariomycetes</taxon>
        <taxon>Hypocreomycetidae</taxon>
        <taxon>Hypocreales</taxon>
        <taxon>Ophiocordycipitaceae</taxon>
        <taxon>Ophiocordyceps</taxon>
    </lineage>
</organism>
<protein>
    <recommendedName>
        <fullName evidence="4">N-acetyltransferase domain-containing protein</fullName>
    </recommendedName>
</protein>
<sequence length="237" mass="26793">MRLNENTAVATSKALLVPYRERHVLKYHGWMQDPSIQEATASEPLSLQEERENQASWRAARDKLTFIVCAPLDDGAGEMSSARARGGDADERMRGDVNFFLYPAEQEDRGDGPRGEATGRWLVGEIDVMIAEREHRGRGLGREAVWAMLAYLCRHKDEMLAEYQQQHDDGARLKGVMAKIKQGNAGSRALFDGLGFRQQGGVNYFGEVTLVMAWAAVESMVRRRQGEEEWLRETLYD</sequence>
<comment type="caution">
    <text evidence="5">The sequence shown here is derived from an EMBL/GenBank/DDBJ whole genome shotgun (WGS) entry which is preliminary data.</text>
</comment>
<proteinExistence type="inferred from homology"/>